<dbReference type="RefSeq" id="WP_139915156.1">
    <property type="nucleotide sequence ID" value="NZ_CBCSLE010000040.1"/>
</dbReference>
<comment type="caution">
    <text evidence="1">The sequence shown here is derived from an EMBL/GenBank/DDBJ whole genome shotgun (WGS) entry which is preliminary data.</text>
</comment>
<dbReference type="Proteomes" id="UP000537825">
    <property type="component" value="Unassembled WGS sequence"/>
</dbReference>
<protein>
    <submittedName>
        <fullName evidence="1">Uncharacterized protein</fullName>
    </submittedName>
</protein>
<organism evidence="1 2">
    <name type="scientific">Corallococcus exiguus</name>
    <dbReference type="NCBI Taxonomy" id="83462"/>
    <lineage>
        <taxon>Bacteria</taxon>
        <taxon>Pseudomonadati</taxon>
        <taxon>Myxococcota</taxon>
        <taxon>Myxococcia</taxon>
        <taxon>Myxococcales</taxon>
        <taxon>Cystobacterineae</taxon>
        <taxon>Myxococcaceae</taxon>
        <taxon>Corallococcus</taxon>
    </lineage>
</organism>
<dbReference type="AlphaFoldDB" id="A0A7X5BUP1"/>
<sequence>MDHDNSLLGTLWRHLEASGFQAAIQQHLPPGTDLQQGFQEFKLLGAKLGLEAYEAEVRGVPLCTAVGDEQNFPTLFRIHVGLRDVFTLEIPKELQGWAEQSMALGASSSDEFQKHLGRMATDSTLAAGERALARFALFELLCVGLFFADYAEHGQLAAFGVDRRDLEALAQKNLTLWLQLPVEQAVEVRPLNIMLAGAMESLMVRGEIIQQQVLTWSVDMVAEAQQRKVLERRLQEMNAPDAILIRNAAAGLGLLDEQYVTIETLQEQHSIVLGDTKRNTLDQRFKRLKVSITDGKWPKRKSKAIIDLALPQLPTEDEE</sequence>
<evidence type="ECO:0000313" key="1">
    <source>
        <dbReference type="EMBL" id="NBC41402.1"/>
    </source>
</evidence>
<name>A0A7X5BUP1_9BACT</name>
<evidence type="ECO:0000313" key="2">
    <source>
        <dbReference type="Proteomes" id="UP000537825"/>
    </source>
</evidence>
<accession>A0A7X5BUP1</accession>
<reference evidence="1 2" key="1">
    <citation type="submission" date="2020-01" db="EMBL/GenBank/DDBJ databases">
        <title>The draft genome sequence of Corallococcus exiguus DSM 14696.</title>
        <authorList>
            <person name="Zhang X."/>
            <person name="Zhu H."/>
        </authorList>
    </citation>
    <scope>NUCLEOTIDE SEQUENCE [LARGE SCALE GENOMIC DNA]</scope>
    <source>
        <strain evidence="1 2">DSM 14696</strain>
    </source>
</reference>
<proteinExistence type="predicted"/>
<gene>
    <name evidence="1" type="ORF">GTZ93_16395</name>
</gene>
<keyword evidence="2" id="KW-1185">Reference proteome</keyword>
<dbReference type="EMBL" id="JAAAPK010000004">
    <property type="protein sequence ID" value="NBC41402.1"/>
    <property type="molecule type" value="Genomic_DNA"/>
</dbReference>